<keyword evidence="3" id="KW-1185">Reference proteome</keyword>
<dbReference type="Gene3D" id="3.60.21.10">
    <property type="match status" value="1"/>
</dbReference>
<protein>
    <submittedName>
        <fullName evidence="2">Ser/Thr phosphatase family protein</fullName>
    </submittedName>
</protein>
<dbReference type="eggNOG" id="COG1768">
    <property type="taxonomic scope" value="Bacteria"/>
</dbReference>
<evidence type="ECO:0000313" key="2">
    <source>
        <dbReference type="EMBL" id="EFE28626.1"/>
    </source>
</evidence>
<sequence>MSVFAIGDLHMSTVQKKTMDQFGWFHHVDRILEDWNNKITEDDIVLLVGDISWALRLEEVEPDIKILSKLPGHKFMIRGNHDYWWSSVSKMSKKFPQIHFLHNNHFVIGDYVIFGTRGWICPNDTQFTETDEKIYERELKRLKNSVNSASETVIQNKKKLLMLHYPPMNDKKEPSGFTDIIEEAKIDVVCYGHLHGEEFHKMGFEGIKNHTEYHLVSCDYLDFKVKKILDG</sequence>
<dbReference type="KEGG" id="faa:HMPREF0389_00543"/>
<dbReference type="GO" id="GO:0016787">
    <property type="term" value="F:hydrolase activity"/>
    <property type="evidence" value="ECO:0007669"/>
    <property type="project" value="InterPro"/>
</dbReference>
<dbReference type="InterPro" id="IPR051158">
    <property type="entry name" value="Metallophosphoesterase_sf"/>
</dbReference>
<dbReference type="Pfam" id="PF00149">
    <property type="entry name" value="Metallophos"/>
    <property type="match status" value="1"/>
</dbReference>
<evidence type="ECO:0000313" key="3">
    <source>
        <dbReference type="Proteomes" id="UP000007468"/>
    </source>
</evidence>
<dbReference type="InterPro" id="IPR029052">
    <property type="entry name" value="Metallo-depent_PP-like"/>
</dbReference>
<evidence type="ECO:0000259" key="1">
    <source>
        <dbReference type="Pfam" id="PF00149"/>
    </source>
</evidence>
<dbReference type="SUPFAM" id="SSF56300">
    <property type="entry name" value="Metallo-dependent phosphatases"/>
    <property type="match status" value="1"/>
</dbReference>
<dbReference type="AlphaFoldDB" id="D6GSI5"/>
<dbReference type="PANTHER" id="PTHR31302:SF22">
    <property type="entry name" value="PHOSPHOESTERASE"/>
    <property type="match status" value="1"/>
</dbReference>
<dbReference type="Proteomes" id="UP000007468">
    <property type="component" value="Chromosome"/>
</dbReference>
<feature type="domain" description="Calcineurin-like phosphoesterase" evidence="1">
    <location>
        <begin position="1"/>
        <end position="196"/>
    </location>
</feature>
<organism evidence="2 3">
    <name type="scientific">Filifactor alocis (strain ATCC 35896 / CCUG 47790 / D40 B5)</name>
    <name type="common">Fusobacterium alocis</name>
    <dbReference type="NCBI Taxonomy" id="546269"/>
    <lineage>
        <taxon>Bacteria</taxon>
        <taxon>Bacillati</taxon>
        <taxon>Bacillota</taxon>
        <taxon>Clostridia</taxon>
        <taxon>Peptostreptococcales</taxon>
        <taxon>Filifactoraceae</taxon>
        <taxon>Filifactor</taxon>
    </lineage>
</organism>
<dbReference type="PATRIC" id="fig|546269.5.peg.103"/>
<gene>
    <name evidence="2" type="ordered locus">HMPREF0389_00543</name>
</gene>
<dbReference type="STRING" id="546269.HMPREF0389_00543"/>
<dbReference type="InterPro" id="IPR004843">
    <property type="entry name" value="Calcineurin-like_PHP"/>
</dbReference>
<dbReference type="OrthoDB" id="8610138at2"/>
<dbReference type="EMBL" id="CP002390">
    <property type="protein sequence ID" value="EFE28626.1"/>
    <property type="molecule type" value="Genomic_DNA"/>
</dbReference>
<reference evidence="3" key="1">
    <citation type="submission" date="2010-12" db="EMBL/GenBank/DDBJ databases">
        <title>The genome sequence of Filifactor alocis strain ATCC 35896.</title>
        <authorList>
            <consortium name="The Broad Institute Genome Sequencing Platform"/>
            <person name="Ward D."/>
            <person name="Earl A."/>
            <person name="Feldgarden M."/>
            <person name="Young S.K."/>
            <person name="Gargeya S."/>
            <person name="Zeng Q."/>
            <person name="Alvarado L."/>
            <person name="Berlin A."/>
            <person name="Bochicchio J."/>
            <person name="Chapman S.B."/>
            <person name="Chen Z."/>
            <person name="Freedman E."/>
            <person name="Gellesch M."/>
            <person name="Goldberg J."/>
            <person name="Griggs A."/>
            <person name="Gujja S."/>
            <person name="Heilman E."/>
            <person name="Heiman D."/>
            <person name="Howarth C."/>
            <person name="Mehta T."/>
            <person name="Neiman D."/>
            <person name="Pearson M."/>
            <person name="Roberts A."/>
            <person name="Saif S."/>
            <person name="Shea T."/>
            <person name="Shenoy N."/>
            <person name="Sisk P."/>
            <person name="Stolte C."/>
            <person name="Sykes S."/>
            <person name="White J."/>
            <person name="Yandava C."/>
            <person name="Izard J."/>
            <person name="Blanton J.M."/>
            <person name="Baranova O.V."/>
            <person name="Tanner A.C."/>
            <person name="Dewhirst F.E."/>
            <person name="Haas B."/>
            <person name="Nusbaum C."/>
            <person name="Birren B."/>
        </authorList>
    </citation>
    <scope>NUCLEOTIDE SEQUENCE [LARGE SCALE GENOMIC DNA]</scope>
    <source>
        <strain evidence="3">ATCC 35896 / D40 B5</strain>
    </source>
</reference>
<dbReference type="InterPro" id="IPR014578">
    <property type="entry name" value="Pesterase_CT488"/>
</dbReference>
<dbReference type="RefSeq" id="WP_014261769.1">
    <property type="nucleotide sequence ID" value="NC_016630.1"/>
</dbReference>
<dbReference type="PIRSF" id="PIRSF033094">
    <property type="entry name" value="Pesterase_CT488"/>
    <property type="match status" value="1"/>
</dbReference>
<dbReference type="PANTHER" id="PTHR31302">
    <property type="entry name" value="TRANSMEMBRANE PROTEIN WITH METALLOPHOSPHOESTERASE DOMAIN-RELATED"/>
    <property type="match status" value="1"/>
</dbReference>
<accession>D6GSI5</accession>
<proteinExistence type="predicted"/>
<name>D6GSI5_FILAD</name>